<dbReference type="Proteomes" id="UP000245959">
    <property type="component" value="Unassembled WGS sequence"/>
</dbReference>
<dbReference type="InterPro" id="IPR017853">
    <property type="entry name" value="GH"/>
</dbReference>
<organism evidence="1 2">
    <name type="scientific">Victivallis vadensis</name>
    <dbReference type="NCBI Taxonomy" id="172901"/>
    <lineage>
        <taxon>Bacteria</taxon>
        <taxon>Pseudomonadati</taxon>
        <taxon>Lentisphaerota</taxon>
        <taxon>Lentisphaeria</taxon>
        <taxon>Victivallales</taxon>
        <taxon>Victivallaceae</taxon>
        <taxon>Victivallis</taxon>
    </lineage>
</organism>
<proteinExistence type="predicted"/>
<dbReference type="SUPFAM" id="SSF49344">
    <property type="entry name" value="CBD9-like"/>
    <property type="match status" value="1"/>
</dbReference>
<dbReference type="RefSeq" id="WP_116882477.1">
    <property type="nucleotide sequence ID" value="NZ_QEKH01000002.1"/>
</dbReference>
<evidence type="ECO:0000313" key="2">
    <source>
        <dbReference type="Proteomes" id="UP000245959"/>
    </source>
</evidence>
<comment type="caution">
    <text evidence="1">The sequence shown here is derived from an EMBL/GenBank/DDBJ whole genome shotgun (WGS) entry which is preliminary data.</text>
</comment>
<protein>
    <recommendedName>
        <fullName evidence="3">Carbohydrate binding protein with CBM9 domain</fullName>
    </recommendedName>
</protein>
<dbReference type="AlphaFoldDB" id="A0A2U1BA92"/>
<dbReference type="GeneID" id="78293808"/>
<dbReference type="SUPFAM" id="SSF51445">
    <property type="entry name" value="(Trans)glycosidases"/>
    <property type="match status" value="1"/>
</dbReference>
<name>A0A2U1BA92_9BACT</name>
<dbReference type="CDD" id="cd09621">
    <property type="entry name" value="CBM9_like_5"/>
    <property type="match status" value="1"/>
</dbReference>
<sequence length="1003" mass="110195">MKKQLLAALLFGGVTGMLFGLEPLLFDRTQWKPVNLKHPGSETVELGTAPLGDTGRTVPVLAWGTPRPPVVELALQGRTPKLEKFERAEFILTLNAPEALPLRRIVLRLADRSGETFQFAPDKAGGLVQGRNELRYTVDAAAPKGSIWGGDGNKKIDWPLRVAGIAIDMNRETPGGRRILLDSLECRPSGEHAAIALRTGHRLNLLLPERKTPPELVIRNTGLEPLELTGTLTISDAGDGIRTEPVSCRIAPGGEAMLPLPGDYMQQGWWKVDYRLKGASGKEFAGTHRFARMNPAGPTSERAQEFLFGLCGHPERFSPEEAELEALAAGLCGAKILRTDFAWGRIQPQRDRWNFSVYDRLVDVFGRNGVELQCLLGYSVPWAVPASYKPKNPEVKGRPGLPDYDDFAKFAGTVADRYKDRIRYFEIWNEPDLIGFANFSAESYMELLRRGYGAVKKAAPEAKVMNGGIAAVHTNNSGRPNHNNGLFELLLADGGKHFDLFAFHGHGAFKPYVGQLRELRKYGLTGPGAPRPWYSNETAESSAAIGERKQAASVFKKLLYAWANGAMGYNWYLLREKSYYPLGHHERHFGLITAEFEPKPAYVTYNMLANTYKGGKFLRTVDLAPSVYGCLFENPAGQGLLALWNEGTARTVLLAGLPAGTTRIDLFGNEQPLPVRDGMAYLRISEQPFTLRMPEVPEEKIRIGGEVLTGRLPQQLAVPSGGTGELALQLANPLSRPLALEIRAAAPEHLTVAPAAHAVTLPAKGDATVRLRLTADREFKATPTAPALFRFSVTPAGLSPETITLPVVNRLPEGEPLFRLGKAEQYHSFVESAPGNEPLYWKGPEDLGANVFLSCEGKHLLLRAEVRDDVHVQPYRGSDVWQGDGIQFALRLPGQDKLWKFGLTRLADGKPEVYCWSRPAGFSGTVSSIRLETARDEVKKTTVYRAEIPFRAIGMTPENAANGFRFNLIVNDNDGNLREGFLAAAPGLGVGDDEAAWPIVNLR</sequence>
<dbReference type="Gene3D" id="2.60.40.1190">
    <property type="match status" value="1"/>
</dbReference>
<reference evidence="1 2" key="1">
    <citation type="submission" date="2018-04" db="EMBL/GenBank/DDBJ databases">
        <title>Genomic Encyclopedia of Type Strains, Phase IV (KMG-IV): sequencing the most valuable type-strain genomes for metagenomic binning, comparative biology and taxonomic classification.</title>
        <authorList>
            <person name="Goeker M."/>
        </authorList>
    </citation>
    <scope>NUCLEOTIDE SEQUENCE [LARGE SCALE GENOMIC DNA]</scope>
    <source>
        <strain evidence="1 2">DSM 14823</strain>
    </source>
</reference>
<accession>A0A2U1BA92</accession>
<dbReference type="EMBL" id="QEKH01000002">
    <property type="protein sequence ID" value="PVY45447.1"/>
    <property type="molecule type" value="Genomic_DNA"/>
</dbReference>
<dbReference type="GO" id="GO:0004553">
    <property type="term" value="F:hydrolase activity, hydrolyzing O-glycosyl compounds"/>
    <property type="evidence" value="ECO:0007669"/>
    <property type="project" value="TreeGrafter"/>
</dbReference>
<dbReference type="Gene3D" id="3.20.20.80">
    <property type="entry name" value="Glycosidases"/>
    <property type="match status" value="1"/>
</dbReference>
<dbReference type="PANTHER" id="PTHR12631">
    <property type="entry name" value="ALPHA-L-IDURONIDASE"/>
    <property type="match status" value="1"/>
</dbReference>
<gene>
    <name evidence="1" type="ORF">C8D82_10217</name>
</gene>
<evidence type="ECO:0008006" key="3">
    <source>
        <dbReference type="Google" id="ProtNLM"/>
    </source>
</evidence>
<evidence type="ECO:0000313" key="1">
    <source>
        <dbReference type="EMBL" id="PVY45447.1"/>
    </source>
</evidence>
<dbReference type="PANTHER" id="PTHR12631:SF10">
    <property type="entry name" value="BETA-XYLOSIDASE-LIKE PROTEIN-RELATED"/>
    <property type="match status" value="1"/>
</dbReference>
<keyword evidence="2" id="KW-1185">Reference proteome</keyword>
<dbReference type="InterPro" id="IPR051923">
    <property type="entry name" value="Glycosyl_Hydrolase_39"/>
</dbReference>